<proteinExistence type="inferred from homology"/>
<feature type="chain" id="PRO_5041960748" evidence="13">
    <location>
        <begin position="27"/>
        <end position="697"/>
    </location>
</feature>
<dbReference type="Gene3D" id="2.40.170.20">
    <property type="entry name" value="TonB-dependent receptor, beta-barrel domain"/>
    <property type="match status" value="1"/>
</dbReference>
<dbReference type="Proteomes" id="UP001214043">
    <property type="component" value="Chromosome"/>
</dbReference>
<keyword evidence="5 11" id="KW-0812">Transmembrane</keyword>
<keyword evidence="13" id="KW-0732">Signal</keyword>
<dbReference type="RefSeq" id="WP_274491926.1">
    <property type="nucleotide sequence ID" value="NZ_CP118166.1"/>
</dbReference>
<dbReference type="InterPro" id="IPR036942">
    <property type="entry name" value="Beta-barrel_TonB_sf"/>
</dbReference>
<reference evidence="16" key="1">
    <citation type="submission" date="2023-02" db="EMBL/GenBank/DDBJ databases">
        <title>Genome sequence of Hyphococcus flavus.</title>
        <authorList>
            <person name="Rong J.-C."/>
            <person name="Zhao Q."/>
            <person name="Yi M."/>
            <person name="Wu J.-Y."/>
        </authorList>
    </citation>
    <scope>NUCLEOTIDE SEQUENCE</scope>
    <source>
        <strain evidence="16">MCCC 1K03223</strain>
    </source>
</reference>
<dbReference type="AlphaFoldDB" id="A0AAF0CFZ6"/>
<dbReference type="Pfam" id="PF07715">
    <property type="entry name" value="Plug"/>
    <property type="match status" value="1"/>
</dbReference>
<keyword evidence="2 11" id="KW-0813">Transport</keyword>
<evidence type="ECO:0000256" key="2">
    <source>
        <dbReference type="ARBA" id="ARBA00022448"/>
    </source>
</evidence>
<feature type="signal peptide" evidence="13">
    <location>
        <begin position="1"/>
        <end position="26"/>
    </location>
</feature>
<evidence type="ECO:0000256" key="9">
    <source>
        <dbReference type="ARBA" id="ARBA00023136"/>
    </source>
</evidence>
<feature type="domain" description="TonB-dependent receptor plug" evidence="15">
    <location>
        <begin position="41"/>
        <end position="149"/>
    </location>
</feature>
<dbReference type="InterPro" id="IPR000531">
    <property type="entry name" value="Beta-barrel_TonB"/>
</dbReference>
<dbReference type="InterPro" id="IPR039426">
    <property type="entry name" value="TonB-dep_rcpt-like"/>
</dbReference>
<dbReference type="EMBL" id="CP118166">
    <property type="protein sequence ID" value="WDI30132.1"/>
    <property type="molecule type" value="Genomic_DNA"/>
</dbReference>
<evidence type="ECO:0000256" key="10">
    <source>
        <dbReference type="ARBA" id="ARBA00023237"/>
    </source>
</evidence>
<keyword evidence="10 11" id="KW-0998">Cell outer membrane</keyword>
<dbReference type="PANTHER" id="PTHR32552:SF81">
    <property type="entry name" value="TONB-DEPENDENT OUTER MEMBRANE RECEPTOR"/>
    <property type="match status" value="1"/>
</dbReference>
<evidence type="ECO:0000256" key="4">
    <source>
        <dbReference type="ARBA" id="ARBA00022496"/>
    </source>
</evidence>
<keyword evidence="9 11" id="KW-0472">Membrane</keyword>
<keyword evidence="4" id="KW-0410">Iron transport</keyword>
<evidence type="ECO:0000259" key="14">
    <source>
        <dbReference type="Pfam" id="PF00593"/>
    </source>
</evidence>
<dbReference type="CDD" id="cd01347">
    <property type="entry name" value="ligand_gated_channel"/>
    <property type="match status" value="1"/>
</dbReference>
<evidence type="ECO:0000256" key="1">
    <source>
        <dbReference type="ARBA" id="ARBA00004571"/>
    </source>
</evidence>
<evidence type="ECO:0000256" key="7">
    <source>
        <dbReference type="ARBA" id="ARBA00023065"/>
    </source>
</evidence>
<dbReference type="GO" id="GO:0009279">
    <property type="term" value="C:cell outer membrane"/>
    <property type="evidence" value="ECO:0007669"/>
    <property type="project" value="UniProtKB-SubCell"/>
</dbReference>
<accession>A0AAF0CFZ6</accession>
<evidence type="ECO:0000256" key="12">
    <source>
        <dbReference type="RuleBase" id="RU003357"/>
    </source>
</evidence>
<evidence type="ECO:0000256" key="3">
    <source>
        <dbReference type="ARBA" id="ARBA00022452"/>
    </source>
</evidence>
<keyword evidence="6" id="KW-0408">Iron</keyword>
<evidence type="ECO:0000259" key="15">
    <source>
        <dbReference type="Pfam" id="PF07715"/>
    </source>
</evidence>
<evidence type="ECO:0000256" key="6">
    <source>
        <dbReference type="ARBA" id="ARBA00023004"/>
    </source>
</evidence>
<organism evidence="16 17">
    <name type="scientific">Hyphococcus flavus</name>
    <dbReference type="NCBI Taxonomy" id="1866326"/>
    <lineage>
        <taxon>Bacteria</taxon>
        <taxon>Pseudomonadati</taxon>
        <taxon>Pseudomonadota</taxon>
        <taxon>Alphaproteobacteria</taxon>
        <taxon>Parvularculales</taxon>
        <taxon>Parvularculaceae</taxon>
        <taxon>Hyphococcus</taxon>
    </lineage>
</organism>
<dbReference type="SUPFAM" id="SSF56935">
    <property type="entry name" value="Porins"/>
    <property type="match status" value="1"/>
</dbReference>
<dbReference type="Pfam" id="PF00593">
    <property type="entry name" value="TonB_dep_Rec_b-barrel"/>
    <property type="match status" value="1"/>
</dbReference>
<comment type="similarity">
    <text evidence="11 12">Belongs to the TonB-dependent receptor family.</text>
</comment>
<name>A0AAF0CFZ6_9PROT</name>
<dbReference type="PANTHER" id="PTHR32552">
    <property type="entry name" value="FERRICHROME IRON RECEPTOR-RELATED"/>
    <property type="match status" value="1"/>
</dbReference>
<keyword evidence="16" id="KW-0675">Receptor</keyword>
<dbReference type="PROSITE" id="PS52016">
    <property type="entry name" value="TONB_DEPENDENT_REC_3"/>
    <property type="match status" value="1"/>
</dbReference>
<evidence type="ECO:0000256" key="11">
    <source>
        <dbReference type="PROSITE-ProRule" id="PRU01360"/>
    </source>
</evidence>
<evidence type="ECO:0000256" key="8">
    <source>
        <dbReference type="ARBA" id="ARBA00023077"/>
    </source>
</evidence>
<feature type="domain" description="TonB-dependent receptor-like beta-barrel" evidence="14">
    <location>
        <begin position="229"/>
        <end position="661"/>
    </location>
</feature>
<evidence type="ECO:0000313" key="17">
    <source>
        <dbReference type="Proteomes" id="UP001214043"/>
    </source>
</evidence>
<comment type="subcellular location">
    <subcellularLocation>
        <location evidence="1 11">Cell outer membrane</location>
        <topology evidence="1 11">Multi-pass membrane protein</topology>
    </subcellularLocation>
</comment>
<keyword evidence="3 11" id="KW-1134">Transmembrane beta strand</keyword>
<keyword evidence="17" id="KW-1185">Reference proteome</keyword>
<evidence type="ECO:0000256" key="13">
    <source>
        <dbReference type="SAM" id="SignalP"/>
    </source>
</evidence>
<evidence type="ECO:0000313" key="16">
    <source>
        <dbReference type="EMBL" id="WDI30132.1"/>
    </source>
</evidence>
<keyword evidence="8 12" id="KW-0798">TonB box</keyword>
<evidence type="ECO:0000256" key="5">
    <source>
        <dbReference type="ARBA" id="ARBA00022692"/>
    </source>
</evidence>
<sequence length="697" mass="75398">MLPKIQKKQLLACVSIFAVPGVSAHAADEIVVTAQKREQSLQDVPISVTAVTEDDLKARGVITLEDLQFMVPNVSVTNEFQTVTPKFSIRGVSSNTRNIGFESGLSVYIDGVYTGRPIGQSFDLTDVGQIEVLRGPQGTLFGKNNTAGAINVITKKPGEEVAYNLVGEAGNFGLYRFSGDVSGPLSDTLGAKLALYTTQRNGTVENVFDGTDLNDIDSLGGRAGLYWTPSDDFEASLVVDAFRDRRARAFPEPLDGDPLATTGPRTVNIDLNGREDRDSFGAALNLEKNFDSGLSLTSISGYRKTIIDNQFIDNDDTPAPAIAVNGWFEEAEHFSQEIRLASDAGSSFDWILGGYYFYQKVNSERPIVVFGFDGNSIGEVVTNSYAGFGQVNIRPVDRLTVTGGARVTYEKKELNNFTQDIMILFPSFGPLQDEIDETNFSPMAALTYELSGSLNVYGTYSKGFKSGGFNVDYISDASDLSFLSESVGNAEVGLKGNFLEGDLTFAASAFQMKYDDLQVLTLDDISGGLTVQNAVKATIKGLEFEFSARPVQGFEIVGGLGVLDATYDDFRNADAMGSDFTGNELPDAPGLTANAAAQYTHELGGSGSLFGLVEWSYRDERYSSASNTIVTQAEDISLVNMRAGYRSPDERWELSAWVKNLADTDRIVFGFANPFSGAIAGTYNDPRTWGVTLRVSG</sequence>
<dbReference type="GO" id="GO:0006826">
    <property type="term" value="P:iron ion transport"/>
    <property type="evidence" value="ECO:0007669"/>
    <property type="project" value="UniProtKB-KW"/>
</dbReference>
<protein>
    <submittedName>
        <fullName evidence="16">TonB-dependent receptor</fullName>
    </submittedName>
</protein>
<dbReference type="InterPro" id="IPR012910">
    <property type="entry name" value="Plug_dom"/>
</dbReference>
<gene>
    <name evidence="16" type="ORF">PUV54_09190</name>
</gene>
<dbReference type="KEGG" id="hfl:PUV54_09190"/>
<keyword evidence="7" id="KW-0406">Ion transport</keyword>